<dbReference type="STRING" id="649638.Trad_0016"/>
<keyword evidence="3" id="KW-1185">Reference proteome</keyword>
<dbReference type="Proteomes" id="UP000000379">
    <property type="component" value="Chromosome"/>
</dbReference>
<dbReference type="AlphaFoldDB" id="D7CWR8"/>
<name>D7CWR8_TRURR</name>
<dbReference type="HOGENOM" id="CLU_2345829_0_0_0"/>
<dbReference type="EMBL" id="CP002049">
    <property type="protein sequence ID" value="ADI13159.1"/>
    <property type="molecule type" value="Genomic_DNA"/>
</dbReference>
<accession>D7CWR8</accession>
<gene>
    <name evidence="2" type="ordered locus">Trad_0016</name>
</gene>
<dbReference type="KEGG" id="tra:Trad_0016"/>
<sequence>MADYERELDGDLGGDATPYMSDDDEFERDGTHTILGDENENLARRNDLARQLEDLVAAALDWSEISDDEDAREIYEDLVDLYERVSAPLEDTDDEVV</sequence>
<evidence type="ECO:0000313" key="3">
    <source>
        <dbReference type="Proteomes" id="UP000000379"/>
    </source>
</evidence>
<reference evidence="2 3" key="2">
    <citation type="journal article" date="2011" name="Stand. Genomic Sci.">
        <title>Complete genome sequence of Truepera radiovictrix type strain (RQ-24).</title>
        <authorList>
            <person name="Ivanova N."/>
            <person name="Rohde C."/>
            <person name="Munk C."/>
            <person name="Nolan M."/>
            <person name="Lucas S."/>
            <person name="Del Rio T.G."/>
            <person name="Tice H."/>
            <person name="Deshpande S."/>
            <person name="Cheng J.F."/>
            <person name="Tapia R."/>
            <person name="Han C."/>
            <person name="Goodwin L."/>
            <person name="Pitluck S."/>
            <person name="Liolios K."/>
            <person name="Mavromatis K."/>
            <person name="Mikhailova N."/>
            <person name="Pati A."/>
            <person name="Chen A."/>
            <person name="Palaniappan K."/>
            <person name="Land M."/>
            <person name="Hauser L."/>
            <person name="Chang Y.J."/>
            <person name="Jeffries C.D."/>
            <person name="Brambilla E."/>
            <person name="Rohde M."/>
            <person name="Goker M."/>
            <person name="Tindall B.J."/>
            <person name="Woyke T."/>
            <person name="Bristow J."/>
            <person name="Eisen J.A."/>
            <person name="Markowitz V."/>
            <person name="Hugenholtz P."/>
            <person name="Kyrpides N.C."/>
            <person name="Klenk H.P."/>
            <person name="Lapidus A."/>
        </authorList>
    </citation>
    <scope>NUCLEOTIDE SEQUENCE [LARGE SCALE GENOMIC DNA]</scope>
    <source>
        <strain evidence="3">DSM 17093 / CIP 108686 / LMG 22925 / RQ-24</strain>
    </source>
</reference>
<dbReference type="RefSeq" id="WP_013176539.1">
    <property type="nucleotide sequence ID" value="NC_014221.1"/>
</dbReference>
<reference evidence="3" key="1">
    <citation type="submission" date="2010-05" db="EMBL/GenBank/DDBJ databases">
        <title>The complete genome of Truepera radiovictris DSM 17093.</title>
        <authorList>
            <consortium name="US DOE Joint Genome Institute (JGI-PGF)"/>
            <person name="Lucas S."/>
            <person name="Copeland A."/>
            <person name="Lapidus A."/>
            <person name="Glavina del Rio T."/>
            <person name="Dalin E."/>
            <person name="Tice H."/>
            <person name="Bruce D."/>
            <person name="Goodwin L."/>
            <person name="Pitluck S."/>
            <person name="Kyrpides N."/>
            <person name="Mavromatis K."/>
            <person name="Ovchinnikova G."/>
            <person name="Munk A.C."/>
            <person name="Detter J.C."/>
            <person name="Han C."/>
            <person name="Tapia R."/>
            <person name="Land M."/>
            <person name="Hauser L."/>
            <person name="Markowitz V."/>
            <person name="Cheng J.-F."/>
            <person name="Hugenholtz P."/>
            <person name="Woyke T."/>
            <person name="Wu D."/>
            <person name="Tindall B."/>
            <person name="Pomrenke H.G."/>
            <person name="Brambilla E."/>
            <person name="Klenk H.-P."/>
            <person name="Eisen J.A."/>
        </authorList>
    </citation>
    <scope>NUCLEOTIDE SEQUENCE [LARGE SCALE GENOMIC DNA]</scope>
    <source>
        <strain evidence="3">DSM 17093 / CIP 108686 / LMG 22925 / RQ-24</strain>
    </source>
</reference>
<evidence type="ECO:0000313" key="2">
    <source>
        <dbReference type="EMBL" id="ADI13159.1"/>
    </source>
</evidence>
<organism evidence="2 3">
    <name type="scientific">Truepera radiovictrix (strain DSM 17093 / CIP 108686 / LMG 22925 / RQ-24)</name>
    <dbReference type="NCBI Taxonomy" id="649638"/>
    <lineage>
        <taxon>Bacteria</taxon>
        <taxon>Thermotogati</taxon>
        <taxon>Deinococcota</taxon>
        <taxon>Deinococci</taxon>
        <taxon>Trueperales</taxon>
        <taxon>Trueperaceae</taxon>
        <taxon>Truepera</taxon>
    </lineage>
</organism>
<feature type="region of interest" description="Disordered" evidence="1">
    <location>
        <begin position="1"/>
        <end position="33"/>
    </location>
</feature>
<proteinExistence type="predicted"/>
<evidence type="ECO:0000256" key="1">
    <source>
        <dbReference type="SAM" id="MobiDB-lite"/>
    </source>
</evidence>
<protein>
    <submittedName>
        <fullName evidence="2">Uncharacterized protein</fullName>
    </submittedName>
</protein>